<dbReference type="SUPFAM" id="SSF52540">
    <property type="entry name" value="P-loop containing nucleoside triphosphate hydrolases"/>
    <property type="match status" value="1"/>
</dbReference>
<evidence type="ECO:0000256" key="3">
    <source>
        <dbReference type="ARBA" id="ARBA00022741"/>
    </source>
</evidence>
<keyword evidence="3 9" id="KW-0547">Nucleotide-binding</keyword>
<protein>
    <recommendedName>
        <fullName evidence="2">Pachytene checkpoint protein 2 homolog</fullName>
    </recommendedName>
</protein>
<evidence type="ECO:0000259" key="10">
    <source>
        <dbReference type="SMART" id="SM00382"/>
    </source>
</evidence>
<dbReference type="PRINTS" id="PR00300">
    <property type="entry name" value="CLPPROTEASEA"/>
</dbReference>
<name>A0A1B6BWW7_9HEMI</name>
<dbReference type="InterPro" id="IPR003593">
    <property type="entry name" value="AAA+_ATPase"/>
</dbReference>
<evidence type="ECO:0000256" key="5">
    <source>
        <dbReference type="ARBA" id="ARBA00022840"/>
    </source>
</evidence>
<dbReference type="GO" id="GO:0005694">
    <property type="term" value="C:chromosome"/>
    <property type="evidence" value="ECO:0007669"/>
    <property type="project" value="TreeGrafter"/>
</dbReference>
<dbReference type="InterPro" id="IPR044539">
    <property type="entry name" value="Pch2-like"/>
</dbReference>
<dbReference type="Pfam" id="PF23242">
    <property type="entry name" value="AAA_lid_TRIP13_C"/>
    <property type="match status" value="1"/>
</dbReference>
<dbReference type="PANTHER" id="PTHR45991">
    <property type="entry name" value="PACHYTENE CHECKPOINT PROTEIN 2"/>
    <property type="match status" value="1"/>
</dbReference>
<evidence type="ECO:0000256" key="2">
    <source>
        <dbReference type="ARBA" id="ARBA00022364"/>
    </source>
</evidence>
<gene>
    <name evidence="11" type="ORF">g.4344</name>
</gene>
<evidence type="ECO:0000256" key="1">
    <source>
        <dbReference type="ARBA" id="ARBA00007271"/>
    </source>
</evidence>
<feature type="domain" description="AAA+ ATPase" evidence="10">
    <location>
        <begin position="164"/>
        <end position="315"/>
    </location>
</feature>
<dbReference type="InterPro" id="IPR001270">
    <property type="entry name" value="ClpA/B"/>
</dbReference>
<dbReference type="GO" id="GO:0051598">
    <property type="term" value="P:meiotic recombination checkpoint signaling"/>
    <property type="evidence" value="ECO:0007669"/>
    <property type="project" value="TreeGrafter"/>
</dbReference>
<evidence type="ECO:0000256" key="9">
    <source>
        <dbReference type="RuleBase" id="RU003651"/>
    </source>
</evidence>
<keyword evidence="6" id="KW-0744">Spermatogenesis</keyword>
<dbReference type="InterPro" id="IPR027417">
    <property type="entry name" value="P-loop_NTPase"/>
</dbReference>
<accession>A0A1B6BWW7</accession>
<dbReference type="PANTHER" id="PTHR45991:SF1">
    <property type="entry name" value="PACHYTENE CHECKPOINT PROTEIN 2 HOMOLOG"/>
    <property type="match status" value="1"/>
</dbReference>
<dbReference type="GO" id="GO:0048477">
    <property type="term" value="P:oogenesis"/>
    <property type="evidence" value="ECO:0007669"/>
    <property type="project" value="UniProtKB-KW"/>
</dbReference>
<evidence type="ECO:0000256" key="8">
    <source>
        <dbReference type="ARBA" id="ARBA00023254"/>
    </source>
</evidence>
<dbReference type="GO" id="GO:0042802">
    <property type="term" value="F:identical protein binding"/>
    <property type="evidence" value="ECO:0007669"/>
    <property type="project" value="UniProtKB-ARBA"/>
</dbReference>
<dbReference type="GO" id="GO:0005634">
    <property type="term" value="C:nucleus"/>
    <property type="evidence" value="ECO:0007669"/>
    <property type="project" value="TreeGrafter"/>
</dbReference>
<dbReference type="SMART" id="SM00382">
    <property type="entry name" value="AAA"/>
    <property type="match status" value="1"/>
</dbReference>
<dbReference type="GO" id="GO:0007283">
    <property type="term" value="P:spermatogenesis"/>
    <property type="evidence" value="ECO:0007669"/>
    <property type="project" value="UniProtKB-KW"/>
</dbReference>
<keyword evidence="7" id="KW-0896">Oogenesis</keyword>
<dbReference type="AlphaFoldDB" id="A0A1B6BWW7"/>
<keyword evidence="4" id="KW-0221">Differentiation</keyword>
<keyword evidence="8" id="KW-0469">Meiosis</keyword>
<comment type="similarity">
    <text evidence="1">Belongs to the AAA ATPase family. PCH2 subfamily.</text>
</comment>
<dbReference type="Gene3D" id="3.40.50.300">
    <property type="entry name" value="P-loop containing nucleotide triphosphate hydrolases"/>
    <property type="match status" value="1"/>
</dbReference>
<organism evidence="11">
    <name type="scientific">Clastoptera arizonana</name>
    <name type="common">Arizona spittle bug</name>
    <dbReference type="NCBI Taxonomy" id="38151"/>
    <lineage>
        <taxon>Eukaryota</taxon>
        <taxon>Metazoa</taxon>
        <taxon>Ecdysozoa</taxon>
        <taxon>Arthropoda</taxon>
        <taxon>Hexapoda</taxon>
        <taxon>Insecta</taxon>
        <taxon>Pterygota</taxon>
        <taxon>Neoptera</taxon>
        <taxon>Paraneoptera</taxon>
        <taxon>Hemiptera</taxon>
        <taxon>Auchenorrhyncha</taxon>
        <taxon>Cercopoidea</taxon>
        <taxon>Clastopteridae</taxon>
        <taxon>Clastoptera</taxon>
    </lineage>
</organism>
<evidence type="ECO:0000313" key="11">
    <source>
        <dbReference type="EMBL" id="JAS05534.1"/>
    </source>
</evidence>
<dbReference type="GO" id="GO:0005524">
    <property type="term" value="F:ATP binding"/>
    <property type="evidence" value="ECO:0007669"/>
    <property type="project" value="UniProtKB-KW"/>
</dbReference>
<dbReference type="InterPro" id="IPR003960">
    <property type="entry name" value="ATPase_AAA_CS"/>
</dbReference>
<sequence length="424" mass="48059">MDKMIDFVVQVEVLRNLESTISSKELKLHIEQEMNHLGKIEIGSNLTKFHNQIVSDNVDMILFCGKDSSETINESMVVLVKDVTFRYYIYRLNTEGLQVELMDEGGKEGEEQAAANHWILPSSDFHGLWDSLIYEDGIKGNLLKYAETIMMFSDRGVDPNIISWNRVVLLHGPPGTGKTSLCKALAHKLAIRMGHRYTHGQLVEINSHSLFSKYFSESGKLVVKMFTKIQELIEDKSSLVCVLIDEVESLTHARDKCSGSEPSDAIRVVNSVLTQIDHLRKYENVLILTTSNITGTIDVAFLDRADIKQYIGLPSPTAIYKIYYSCIQELIRTNMIEAALLVYINMNQLGDNSINENSKKLFNICRESEGISGRMLRKIPFLTYSNFISGKSPSMTNFLEEMEKTVLKCKREKEKAMTESKITS</sequence>
<dbReference type="InterPro" id="IPR003959">
    <property type="entry name" value="ATPase_AAA_core"/>
</dbReference>
<dbReference type="Pfam" id="PF23563">
    <property type="entry name" value="TRIP13_N"/>
    <property type="match status" value="1"/>
</dbReference>
<dbReference type="InterPro" id="IPR058249">
    <property type="entry name" value="Pch2_C"/>
</dbReference>
<dbReference type="GO" id="GO:0016887">
    <property type="term" value="F:ATP hydrolysis activity"/>
    <property type="evidence" value="ECO:0007669"/>
    <property type="project" value="InterPro"/>
</dbReference>
<dbReference type="Pfam" id="PF00004">
    <property type="entry name" value="AAA"/>
    <property type="match status" value="1"/>
</dbReference>
<dbReference type="EMBL" id="GEDC01031764">
    <property type="protein sequence ID" value="JAS05534.1"/>
    <property type="molecule type" value="Transcribed_RNA"/>
</dbReference>
<dbReference type="FunFam" id="3.40.50.300:FF:000662">
    <property type="entry name" value="Pachytene checkpoint protein 2 homolog"/>
    <property type="match status" value="1"/>
</dbReference>
<dbReference type="GO" id="GO:0007131">
    <property type="term" value="P:reciprocal meiotic recombination"/>
    <property type="evidence" value="ECO:0007669"/>
    <property type="project" value="TreeGrafter"/>
</dbReference>
<dbReference type="CDD" id="cd19508">
    <property type="entry name" value="RecA-like_Pch2-like"/>
    <property type="match status" value="1"/>
</dbReference>
<keyword evidence="5 9" id="KW-0067">ATP-binding</keyword>
<proteinExistence type="inferred from homology"/>
<evidence type="ECO:0000256" key="7">
    <source>
        <dbReference type="ARBA" id="ARBA00022943"/>
    </source>
</evidence>
<evidence type="ECO:0000256" key="4">
    <source>
        <dbReference type="ARBA" id="ARBA00022782"/>
    </source>
</evidence>
<reference evidence="11" key="1">
    <citation type="submission" date="2015-12" db="EMBL/GenBank/DDBJ databases">
        <title>De novo transcriptome assembly of four potential Pierce s Disease insect vectors from Arizona vineyards.</title>
        <authorList>
            <person name="Tassone E.E."/>
        </authorList>
    </citation>
    <scope>NUCLEOTIDE SEQUENCE</scope>
</reference>
<dbReference type="PROSITE" id="PS00674">
    <property type="entry name" value="AAA"/>
    <property type="match status" value="1"/>
</dbReference>
<evidence type="ECO:0000256" key="6">
    <source>
        <dbReference type="ARBA" id="ARBA00022871"/>
    </source>
</evidence>